<dbReference type="CDD" id="cd03801">
    <property type="entry name" value="GT4_PimA-like"/>
    <property type="match status" value="1"/>
</dbReference>
<dbReference type="Pfam" id="PF13579">
    <property type="entry name" value="Glyco_trans_4_4"/>
    <property type="match status" value="2"/>
</dbReference>
<dbReference type="EMBL" id="CP122566">
    <property type="protein sequence ID" value="WGH93447.1"/>
    <property type="molecule type" value="Genomic_DNA"/>
</dbReference>
<dbReference type="InterPro" id="IPR028098">
    <property type="entry name" value="Glyco_trans_4-like_N"/>
</dbReference>
<sequence>MTASNPEPVKILLVTHSYWPEQTPPQRRWQNFIKFLRGFGCEVAVLTQGVADHPSEERGPAGERIIRTGVTHRTKHSRWARLLESTIHAAEFIPLARRFSDVDIVIATVPALPNLVSGGVISKLLKKPFVVEMRDAWPDLLTEANVGGKVVSESASQVVTWLQRSADLLITVTQGFAQTLRERGMTNVATIRNGVSVSAEALLPSRSREPGELHVLYLGNHGESQNLALVLQAVALAQRQNSRIQLRFVGQGTQKHLLVKTNRSLGSPAELYDAVPSHRATEHYQWADTCVVSLRPDWQSFRHTVPSKLYELLATGKHITGLVQGEAAQTLRVAGHQPLGELTADQLASYWLELAKNPDSTAQNIASHRWAADNISLDVEASRLSALLGHLLQARKGSLTTNTANGSPWNRTPQLLRNFQLAAQTARDHIGQDPALFALQVARRLPTSISEPVASVASKIHGGPLDVVGALGAAIRGNSESLREELCRAVEARAGSRKVLELVNLLTSSGDTEAAEWGLARVRPGGKGYRLARSRIQWNKGNMTAAVEGLKTSGKEGWKRKGYRSQLRTFQGERPQLARVPDYHPEQGAILHVLTNSLPYTGSGYAQRSHSILRALQSRGWNVSAVTRMGWPVVTGGLTAPAVNHLDGIDYHRLIPRRLHTDAEKREQQYAEMLLTHALKVKPALLHTTSHWNNANAVRAVAEALDIPWVYEVRGLLADTWASTRGAEAYRSEYYRLFTQREQESVLAADGVVTLGKQMRAKLEEFGRDSADIVLTPNAIGGEFLKEPRSTQEAREALGLPRDLELVGTVSSLVPYEGLDTVVRAVAHLAPSRPRLRMLLVGDGTARPSLLRLAEELGLSDRLIAPGRVQREESILYHQALDVFVVPRIDSSVTRTVTPMKSVEASASGKPVVASDLPALSELVHHGVTGMLVPPEHDIEWARVLTDLLDNPTLRQTIGHAGRSWALQERTWKSNESRYTELYQKLTGYVP</sequence>
<dbReference type="GO" id="GO:1901137">
    <property type="term" value="P:carbohydrate derivative biosynthetic process"/>
    <property type="evidence" value="ECO:0007669"/>
    <property type="project" value="UniProtKB-ARBA"/>
</dbReference>
<proteinExistence type="predicted"/>
<accession>A0AAJ6DD35</accession>
<dbReference type="InterPro" id="IPR050194">
    <property type="entry name" value="Glycosyltransferase_grp1"/>
</dbReference>
<dbReference type="RefSeq" id="WP_279674951.1">
    <property type="nucleotide sequence ID" value="NZ_CP122566.1"/>
</dbReference>
<evidence type="ECO:0000313" key="6">
    <source>
        <dbReference type="Proteomes" id="UP001224674"/>
    </source>
</evidence>
<dbReference type="GO" id="GO:0016758">
    <property type="term" value="F:hexosyltransferase activity"/>
    <property type="evidence" value="ECO:0007669"/>
    <property type="project" value="TreeGrafter"/>
</dbReference>
<name>A0AAJ6DD35_9MICC</name>
<keyword evidence="1 5" id="KW-0328">Glycosyltransferase</keyword>
<dbReference type="CDD" id="cd03794">
    <property type="entry name" value="GT4_WbuB-like"/>
    <property type="match status" value="1"/>
</dbReference>
<protein>
    <submittedName>
        <fullName evidence="5">Glycosyltransferase</fullName>
        <ecNumber evidence="5">2.4.-.-</ecNumber>
    </submittedName>
</protein>
<keyword evidence="2 5" id="KW-0808">Transferase</keyword>
<dbReference type="Proteomes" id="UP001224674">
    <property type="component" value="Chromosome"/>
</dbReference>
<feature type="domain" description="Glycosyltransferase subfamily 4-like N-terminal" evidence="4">
    <location>
        <begin position="604"/>
        <end position="778"/>
    </location>
</feature>
<feature type="domain" description="Glycosyl transferase family 1" evidence="3">
    <location>
        <begin position="792"/>
        <end position="965"/>
    </location>
</feature>
<gene>
    <name evidence="5" type="ORF">QDX21_01105</name>
</gene>
<dbReference type="InterPro" id="IPR001296">
    <property type="entry name" value="Glyco_trans_1"/>
</dbReference>
<evidence type="ECO:0000259" key="4">
    <source>
        <dbReference type="Pfam" id="PF13579"/>
    </source>
</evidence>
<dbReference type="PANTHER" id="PTHR45947:SF15">
    <property type="entry name" value="TEICHURONIC ACID BIOSYNTHESIS GLYCOSYLTRANSFERASE TUAC-RELATED"/>
    <property type="match status" value="1"/>
</dbReference>
<dbReference type="Pfam" id="PF00534">
    <property type="entry name" value="Glycos_transf_1"/>
    <property type="match status" value="1"/>
</dbReference>
<feature type="domain" description="Glycosyltransferase subfamily 4-like N-terminal" evidence="4">
    <location>
        <begin position="26"/>
        <end position="194"/>
    </location>
</feature>
<dbReference type="EC" id="2.4.-.-" evidence="5"/>
<dbReference type="Gene3D" id="3.40.50.2000">
    <property type="entry name" value="Glycogen Phosphorylase B"/>
    <property type="match status" value="4"/>
</dbReference>
<reference evidence="5 6" key="1">
    <citation type="submission" date="2023-03" db="EMBL/GenBank/DDBJ databases">
        <title>Complete genome sequences of several Auritidibacter ignavus strains isolated from ear infections.</title>
        <authorList>
            <person name="Baehr T."/>
            <person name="Baumhoegger A.M."/>
        </authorList>
    </citation>
    <scope>NUCLEOTIDE SEQUENCE [LARGE SCALE GENOMIC DNA]</scope>
    <source>
        <strain evidence="5 6">BABAE-6</strain>
    </source>
</reference>
<evidence type="ECO:0000313" key="5">
    <source>
        <dbReference type="EMBL" id="WGH93447.1"/>
    </source>
</evidence>
<organism evidence="5 6">
    <name type="scientific">Auritidibacter ignavus</name>
    <dbReference type="NCBI Taxonomy" id="678932"/>
    <lineage>
        <taxon>Bacteria</taxon>
        <taxon>Bacillati</taxon>
        <taxon>Actinomycetota</taxon>
        <taxon>Actinomycetes</taxon>
        <taxon>Micrococcales</taxon>
        <taxon>Micrococcaceae</taxon>
        <taxon>Auritidibacter</taxon>
    </lineage>
</organism>
<evidence type="ECO:0000259" key="3">
    <source>
        <dbReference type="Pfam" id="PF00534"/>
    </source>
</evidence>
<dbReference type="SUPFAM" id="SSF53756">
    <property type="entry name" value="UDP-Glycosyltransferase/glycogen phosphorylase"/>
    <property type="match status" value="2"/>
</dbReference>
<dbReference type="PANTHER" id="PTHR45947">
    <property type="entry name" value="SULFOQUINOVOSYL TRANSFERASE SQD2"/>
    <property type="match status" value="1"/>
</dbReference>
<keyword evidence="6" id="KW-1185">Reference proteome</keyword>
<dbReference type="AlphaFoldDB" id="A0AAJ6DD35"/>
<evidence type="ECO:0000256" key="1">
    <source>
        <dbReference type="ARBA" id="ARBA00022676"/>
    </source>
</evidence>
<evidence type="ECO:0000256" key="2">
    <source>
        <dbReference type="ARBA" id="ARBA00022679"/>
    </source>
</evidence>